<gene>
    <name evidence="1" type="ORF">ANN_10361</name>
</gene>
<sequence length="273" mass="30073">MTSGSSTESYPAFAHIWLRENPGKNNNQVTFPDRESNPGRLVFADRSASRYSTGVNSAMNVPGMTHIDIGCHARIPTRNTILRWVASFRITGSTLKKKSPGRNSIALRLSEATVRSRALRLLSLGPFEGGTDDTETFSHRYHQFPEDATESVAESLEYSTTLVRLIARESIIISLALPRALRHLGRAIGMDPVLLGHLGGVNLEQGRVGGPHWALRMSTAGALIQHDDKWASIQDAGRASHGFLQRSQCTRDTALAFDVRDLGSNLRDTEWNL</sequence>
<evidence type="ECO:0000313" key="1">
    <source>
        <dbReference type="EMBL" id="KAJ4448346.1"/>
    </source>
</evidence>
<proteinExistence type="predicted"/>
<dbReference type="EMBL" id="JAJSOF020000005">
    <property type="protein sequence ID" value="KAJ4448346.1"/>
    <property type="molecule type" value="Genomic_DNA"/>
</dbReference>
<reference evidence="1 2" key="1">
    <citation type="journal article" date="2022" name="Allergy">
        <title>Genome assembly and annotation of Periplaneta americana reveal a comprehensive cockroach allergen profile.</title>
        <authorList>
            <person name="Wang L."/>
            <person name="Xiong Q."/>
            <person name="Saelim N."/>
            <person name="Wang L."/>
            <person name="Nong W."/>
            <person name="Wan A.T."/>
            <person name="Shi M."/>
            <person name="Liu X."/>
            <person name="Cao Q."/>
            <person name="Hui J.H.L."/>
            <person name="Sookrung N."/>
            <person name="Leung T.F."/>
            <person name="Tungtrongchitr A."/>
            <person name="Tsui S.K.W."/>
        </authorList>
    </citation>
    <scope>NUCLEOTIDE SEQUENCE [LARGE SCALE GENOMIC DNA]</scope>
    <source>
        <strain evidence="1">PWHHKU_190912</strain>
    </source>
</reference>
<accession>A0ABQ8TNS7</accession>
<protein>
    <submittedName>
        <fullName evidence="1">Uncharacterized protein</fullName>
    </submittedName>
</protein>
<evidence type="ECO:0000313" key="2">
    <source>
        <dbReference type="Proteomes" id="UP001148838"/>
    </source>
</evidence>
<comment type="caution">
    <text evidence="1">The sequence shown here is derived from an EMBL/GenBank/DDBJ whole genome shotgun (WGS) entry which is preliminary data.</text>
</comment>
<organism evidence="1 2">
    <name type="scientific">Periplaneta americana</name>
    <name type="common">American cockroach</name>
    <name type="synonym">Blatta americana</name>
    <dbReference type="NCBI Taxonomy" id="6978"/>
    <lineage>
        <taxon>Eukaryota</taxon>
        <taxon>Metazoa</taxon>
        <taxon>Ecdysozoa</taxon>
        <taxon>Arthropoda</taxon>
        <taxon>Hexapoda</taxon>
        <taxon>Insecta</taxon>
        <taxon>Pterygota</taxon>
        <taxon>Neoptera</taxon>
        <taxon>Polyneoptera</taxon>
        <taxon>Dictyoptera</taxon>
        <taxon>Blattodea</taxon>
        <taxon>Blattoidea</taxon>
        <taxon>Blattidae</taxon>
        <taxon>Blattinae</taxon>
        <taxon>Periplaneta</taxon>
    </lineage>
</organism>
<name>A0ABQ8TNS7_PERAM</name>
<keyword evidence="2" id="KW-1185">Reference proteome</keyword>
<dbReference type="Proteomes" id="UP001148838">
    <property type="component" value="Unassembled WGS sequence"/>
</dbReference>